<dbReference type="InterPro" id="IPR009057">
    <property type="entry name" value="Homeodomain-like_sf"/>
</dbReference>
<gene>
    <name evidence="7" type="ORF">PEPS_32590</name>
</gene>
<name>A0ABN6LCS6_9BACT</name>
<dbReference type="RefSeq" id="WP_338398192.1">
    <property type="nucleotide sequence ID" value="NZ_AP025293.1"/>
</dbReference>
<proteinExistence type="predicted"/>
<geneLocation type="plasmid" evidence="7 8">
    <name>pPP1</name>
</geneLocation>
<evidence type="ECO:0000256" key="1">
    <source>
        <dbReference type="ARBA" id="ARBA00023015"/>
    </source>
</evidence>
<dbReference type="PANTHER" id="PTHR43280">
    <property type="entry name" value="ARAC-FAMILY TRANSCRIPTIONAL REGULATOR"/>
    <property type="match status" value="1"/>
</dbReference>
<keyword evidence="2" id="KW-0238">DNA-binding</keyword>
<evidence type="ECO:0000259" key="6">
    <source>
        <dbReference type="PROSITE" id="PS01124"/>
    </source>
</evidence>
<dbReference type="PRINTS" id="PR00032">
    <property type="entry name" value="HTHARAC"/>
</dbReference>
<evidence type="ECO:0000256" key="5">
    <source>
        <dbReference type="SAM" id="SignalP"/>
    </source>
</evidence>
<dbReference type="Gene3D" id="1.10.10.60">
    <property type="entry name" value="Homeodomain-like"/>
    <property type="match status" value="1"/>
</dbReference>
<evidence type="ECO:0000313" key="8">
    <source>
        <dbReference type="Proteomes" id="UP001354989"/>
    </source>
</evidence>
<evidence type="ECO:0000256" key="4">
    <source>
        <dbReference type="SAM" id="Phobius"/>
    </source>
</evidence>
<dbReference type="SUPFAM" id="SSF46689">
    <property type="entry name" value="Homeodomain-like"/>
    <property type="match status" value="1"/>
</dbReference>
<keyword evidence="4" id="KW-0812">Transmembrane</keyword>
<evidence type="ECO:0000256" key="2">
    <source>
        <dbReference type="ARBA" id="ARBA00023125"/>
    </source>
</evidence>
<dbReference type="Proteomes" id="UP001354989">
    <property type="component" value="Plasmid pPP1"/>
</dbReference>
<feature type="transmembrane region" description="Helical" evidence="4">
    <location>
        <begin position="533"/>
        <end position="552"/>
    </location>
</feature>
<feature type="signal peptide" evidence="5">
    <location>
        <begin position="1"/>
        <end position="22"/>
    </location>
</feature>
<evidence type="ECO:0000313" key="7">
    <source>
        <dbReference type="EMBL" id="BDD00979.1"/>
    </source>
</evidence>
<keyword evidence="3" id="KW-0804">Transcription</keyword>
<feature type="chain" id="PRO_5046215550" description="HTH araC/xylS-type domain-containing protein" evidence="5">
    <location>
        <begin position="23"/>
        <end position="688"/>
    </location>
</feature>
<keyword evidence="4" id="KW-0472">Membrane</keyword>
<sequence>MRRLNLFFSAFLMFLCAQGAWANTADGFLYTYPEGTTSLKQMFPYHGGIMAINGQGKILFLNQGKWQTVAEEAKFSQLYNADSVLYASSSAGLFKLKAQGGTFATKPIVNERLSKIFPLQQGLMLEGEGSLWYFKKGKTEAIGAAGALQDYELHKIGGSKFLGIQPNGAFFMISVNVADKTMTQVEFAQPFWGHQFCGVTQDGIWLTKDGHLKLISDVTGDLEKDFGKLAEVPSRVFSEDGKFYFQTQGERIYQIDANDHIKPIFDSPSANPLIYVAKGHWFALATDEGLMVDFTKDCKLQKLKAEAVNFHPVDASKVLTLGGERWQVKHGQLLVDDSVLEVNRGLLEKEHHSLEEELEVLEGQTPKKPAAAHWQLIGLNKGMLWANNGAQLYLIDPSAKIVFDYGQLKEDYQLGKVKNQWALNYADGQVVILPQTFPTMPVFLYQSTLPDDEEFDLFLHAQSLMPKVWDFIAWRHDSTANWQYHEGRKWKLVADTEFRHMEHVEWKASLGPNQWSETMHVELPWKFPIGRTVIIFIVIILFIVLGGGYSIYRIRKKMKLQAAIEKEDETPAYLRTVEDEFLKKVDGVIFENLEKPDLNQNHVMMALGMERRIFFRNLKQRTHLKPNDYIRKRKLDEAVRLLLETNQNVETIGHRVGFTSGAYFSSNFKYYFGMSPEEYRKKNKKNSY</sequence>
<evidence type="ECO:0000256" key="3">
    <source>
        <dbReference type="ARBA" id="ARBA00023163"/>
    </source>
</evidence>
<feature type="domain" description="HTH araC/xylS-type" evidence="6">
    <location>
        <begin position="583"/>
        <end position="682"/>
    </location>
</feature>
<organism evidence="7 8">
    <name type="scientific">Persicobacter psychrovividus</name>
    <dbReference type="NCBI Taxonomy" id="387638"/>
    <lineage>
        <taxon>Bacteria</taxon>
        <taxon>Pseudomonadati</taxon>
        <taxon>Bacteroidota</taxon>
        <taxon>Cytophagia</taxon>
        <taxon>Cytophagales</taxon>
        <taxon>Persicobacteraceae</taxon>
        <taxon>Persicobacter</taxon>
    </lineage>
</organism>
<keyword evidence="4" id="KW-1133">Transmembrane helix</keyword>
<keyword evidence="8" id="KW-1185">Reference proteome</keyword>
<dbReference type="PROSITE" id="PS00041">
    <property type="entry name" value="HTH_ARAC_FAMILY_1"/>
    <property type="match status" value="1"/>
</dbReference>
<accession>A0ABN6LCS6</accession>
<dbReference type="Pfam" id="PF12833">
    <property type="entry name" value="HTH_18"/>
    <property type="match status" value="1"/>
</dbReference>
<protein>
    <recommendedName>
        <fullName evidence="6">HTH araC/xylS-type domain-containing protein</fullName>
    </recommendedName>
</protein>
<reference evidence="7 8" key="1">
    <citation type="submission" date="2021-12" db="EMBL/GenBank/DDBJ databases">
        <title>Genome sequencing of bacteria with rrn-lacking chromosome and rrn-plasmid.</title>
        <authorList>
            <person name="Anda M."/>
            <person name="Iwasaki W."/>
        </authorList>
    </citation>
    <scope>NUCLEOTIDE SEQUENCE [LARGE SCALE GENOMIC DNA]</scope>
    <source>
        <strain evidence="7 8">NBRC 101262</strain>
        <plasmid evidence="7 8">pPP1</plasmid>
    </source>
</reference>
<keyword evidence="5" id="KW-0732">Signal</keyword>
<dbReference type="PANTHER" id="PTHR43280:SF2">
    <property type="entry name" value="HTH-TYPE TRANSCRIPTIONAL REGULATOR EXSA"/>
    <property type="match status" value="1"/>
</dbReference>
<dbReference type="InterPro" id="IPR020449">
    <property type="entry name" value="Tscrpt_reg_AraC-type_HTH"/>
</dbReference>
<dbReference type="InterPro" id="IPR018060">
    <property type="entry name" value="HTH_AraC"/>
</dbReference>
<keyword evidence="1" id="KW-0805">Transcription regulation</keyword>
<keyword evidence="7" id="KW-0614">Plasmid</keyword>
<dbReference type="SMART" id="SM00342">
    <property type="entry name" value="HTH_ARAC"/>
    <property type="match status" value="1"/>
</dbReference>
<dbReference type="InterPro" id="IPR018062">
    <property type="entry name" value="HTH_AraC-typ_CS"/>
</dbReference>
<dbReference type="EMBL" id="AP025293">
    <property type="protein sequence ID" value="BDD00979.1"/>
    <property type="molecule type" value="Genomic_DNA"/>
</dbReference>
<dbReference type="PROSITE" id="PS01124">
    <property type="entry name" value="HTH_ARAC_FAMILY_2"/>
    <property type="match status" value="1"/>
</dbReference>